<evidence type="ECO:0000313" key="1">
    <source>
        <dbReference type="EMBL" id="SFP65221.1"/>
    </source>
</evidence>
<sequence>MMHVFQAERLNAFLTGIIEQQLTPAAWQWLQQQPSSGDIGQFNKTFVLIPRKTGKEYIQVSVEQLNSLQQIRPGFSIEGYSIDRLCRVWLLLQLDNTNEDAYIKIIENLFLAAEVNELVTLYGALPVLAYPQKWAARCAEGIRSNIGAVLETIICNNPYPSEYLSEAAWNQLVLKAFFTEKNIDCIIGLDKRANKALADTLCDYAHERWAASRTVHPQLWRCVAPFIDAGNFSDIQKVLESKNPVEQKAALLACYNSNYEPAKTLLHEYSEIENTIESGELNWHSLAKEAAAAV</sequence>
<dbReference type="InterPro" id="IPR047715">
    <property type="entry name" value="EboA_dom"/>
</dbReference>
<evidence type="ECO:0008006" key="3">
    <source>
        <dbReference type="Google" id="ProtNLM"/>
    </source>
</evidence>
<reference evidence="1 2" key="1">
    <citation type="submission" date="2016-10" db="EMBL/GenBank/DDBJ databases">
        <authorList>
            <person name="de Groot N.N."/>
        </authorList>
    </citation>
    <scope>NUCLEOTIDE SEQUENCE [LARGE SCALE GENOMIC DNA]</scope>
    <source>
        <strain evidence="1 2">DSM 28286</strain>
    </source>
</reference>
<evidence type="ECO:0000313" key="2">
    <source>
        <dbReference type="Proteomes" id="UP000199031"/>
    </source>
</evidence>
<keyword evidence="2" id="KW-1185">Reference proteome</keyword>
<dbReference type="NCBIfam" id="NF035938">
    <property type="entry name" value="EboA_domain"/>
    <property type="match status" value="1"/>
</dbReference>
<organism evidence="1 2">
    <name type="scientific">Parafilimonas terrae</name>
    <dbReference type="NCBI Taxonomy" id="1465490"/>
    <lineage>
        <taxon>Bacteria</taxon>
        <taxon>Pseudomonadati</taxon>
        <taxon>Bacteroidota</taxon>
        <taxon>Chitinophagia</taxon>
        <taxon>Chitinophagales</taxon>
        <taxon>Chitinophagaceae</taxon>
        <taxon>Parafilimonas</taxon>
    </lineage>
</organism>
<dbReference type="AlphaFoldDB" id="A0A1I5S3R1"/>
<proteinExistence type="predicted"/>
<name>A0A1I5S3R1_9BACT</name>
<dbReference type="RefSeq" id="WP_177191789.1">
    <property type="nucleotide sequence ID" value="NZ_FOXQ01000001.1"/>
</dbReference>
<accession>A0A1I5S3R1</accession>
<dbReference type="Proteomes" id="UP000199031">
    <property type="component" value="Unassembled WGS sequence"/>
</dbReference>
<protein>
    <recommendedName>
        <fullName evidence="3">ERAP1-like C-terminal domain-containing protein</fullName>
    </recommendedName>
</protein>
<dbReference type="EMBL" id="FOXQ01000001">
    <property type="protein sequence ID" value="SFP65221.1"/>
    <property type="molecule type" value="Genomic_DNA"/>
</dbReference>
<dbReference type="STRING" id="1465490.SAMN05444277_101562"/>
<gene>
    <name evidence="1" type="ORF">SAMN05444277_101562</name>
</gene>